<name>A0A839AMK7_9FLAO</name>
<dbReference type="Proteomes" id="UP000563906">
    <property type="component" value="Unassembled WGS sequence"/>
</dbReference>
<proteinExistence type="predicted"/>
<accession>A0A839AMK7</accession>
<protein>
    <submittedName>
        <fullName evidence="1">Uncharacterized protein</fullName>
    </submittedName>
</protein>
<dbReference type="AlphaFoldDB" id="A0A839AMK7"/>
<dbReference type="RefSeq" id="WP_182124116.1">
    <property type="nucleotide sequence ID" value="NZ_JACGLS010000001.1"/>
</dbReference>
<evidence type="ECO:0000313" key="2">
    <source>
        <dbReference type="Proteomes" id="UP000563906"/>
    </source>
</evidence>
<gene>
    <name evidence="1" type="ORF">H3Z83_03705</name>
</gene>
<keyword evidence="2" id="KW-1185">Reference proteome</keyword>
<dbReference type="EMBL" id="JACGLS010000001">
    <property type="protein sequence ID" value="MBA6155628.1"/>
    <property type="molecule type" value="Genomic_DNA"/>
</dbReference>
<organism evidence="1 2">
    <name type="scientific">Tenacibaculum pelagium</name>
    <dbReference type="NCBI Taxonomy" id="2759527"/>
    <lineage>
        <taxon>Bacteria</taxon>
        <taxon>Pseudomonadati</taxon>
        <taxon>Bacteroidota</taxon>
        <taxon>Flavobacteriia</taxon>
        <taxon>Flavobacteriales</taxon>
        <taxon>Flavobacteriaceae</taxon>
        <taxon>Tenacibaculum</taxon>
    </lineage>
</organism>
<sequence length="123" mass="14002">MNSKILIIILGIILLTHSCQEKRETKKLTKEKIEIIKNSSEFKLLSHSEKQMIIDDLDDSLKSNTELKKKGIVANYDTKCRTGNRVCCSNCTANGDPNRCAKTRFKKCSVCNHSRGNHYASRR</sequence>
<evidence type="ECO:0000313" key="1">
    <source>
        <dbReference type="EMBL" id="MBA6155628.1"/>
    </source>
</evidence>
<comment type="caution">
    <text evidence="1">The sequence shown here is derived from an EMBL/GenBank/DDBJ whole genome shotgun (WGS) entry which is preliminary data.</text>
</comment>
<reference evidence="1 2" key="1">
    <citation type="submission" date="2020-07" db="EMBL/GenBank/DDBJ databases">
        <title>Bacterium isolated from marine sediment.</title>
        <authorList>
            <person name="Shang D."/>
            <person name="Du Z.-J."/>
        </authorList>
    </citation>
    <scope>NUCLEOTIDE SEQUENCE [LARGE SCALE GENOMIC DNA]</scope>
    <source>
        <strain evidence="1 2">S7007</strain>
    </source>
</reference>